<evidence type="ECO:0000313" key="2">
    <source>
        <dbReference type="EMBL" id="CAB4194707.1"/>
    </source>
</evidence>
<sequence length="60" mass="6488">MDRYIITSIRVGEIGKAFVASPSDDIEWLLAGGFIQRSDTHPSKGAKLATKPDEPKSTKG</sequence>
<accession>A0A6J5RKH0</accession>
<evidence type="ECO:0000256" key="1">
    <source>
        <dbReference type="SAM" id="MobiDB-lite"/>
    </source>
</evidence>
<feature type="region of interest" description="Disordered" evidence="1">
    <location>
        <begin position="40"/>
        <end position="60"/>
    </location>
</feature>
<name>A0A6J5RKH0_9CAUD</name>
<reference evidence="2" key="1">
    <citation type="submission" date="2020-05" db="EMBL/GenBank/DDBJ databases">
        <authorList>
            <person name="Chiriac C."/>
            <person name="Salcher M."/>
            <person name="Ghai R."/>
            <person name="Kavagutti S V."/>
        </authorList>
    </citation>
    <scope>NUCLEOTIDE SEQUENCE</scope>
</reference>
<organism evidence="2">
    <name type="scientific">uncultured Caudovirales phage</name>
    <dbReference type="NCBI Taxonomy" id="2100421"/>
    <lineage>
        <taxon>Viruses</taxon>
        <taxon>Duplodnaviria</taxon>
        <taxon>Heunggongvirae</taxon>
        <taxon>Uroviricota</taxon>
        <taxon>Caudoviricetes</taxon>
        <taxon>Peduoviridae</taxon>
        <taxon>Maltschvirus</taxon>
        <taxon>Maltschvirus maltsch</taxon>
    </lineage>
</organism>
<dbReference type="EMBL" id="LR797217">
    <property type="protein sequence ID" value="CAB4194707.1"/>
    <property type="molecule type" value="Genomic_DNA"/>
</dbReference>
<feature type="compositionally biased region" description="Basic and acidic residues" evidence="1">
    <location>
        <begin position="50"/>
        <end position="60"/>
    </location>
</feature>
<proteinExistence type="predicted"/>
<gene>
    <name evidence="2" type="ORF">UFOVP1271_17</name>
</gene>
<protein>
    <submittedName>
        <fullName evidence="2">Uncharacterized protein</fullName>
    </submittedName>
</protein>